<gene>
    <name evidence="1" type="ORF">PORY_000870</name>
</gene>
<proteinExistence type="predicted"/>
<protein>
    <submittedName>
        <fullName evidence="1">Uncharacterized protein</fullName>
    </submittedName>
</protein>
<dbReference type="Proteomes" id="UP000768646">
    <property type="component" value="Unassembled WGS sequence"/>
</dbReference>
<reference evidence="1 2" key="1">
    <citation type="journal article" date="2021" name="Commun. Biol.">
        <title>Genomic insights into the host specific adaptation of the Pneumocystis genus.</title>
        <authorList>
            <person name="Cisse O.H."/>
            <person name="Ma L."/>
            <person name="Dekker J.P."/>
            <person name="Khil P.P."/>
            <person name="Youn J.-H."/>
            <person name="Brenchley J.M."/>
            <person name="Blair R."/>
            <person name="Pahar B."/>
            <person name="Chabe M."/>
            <person name="Van Rompay K.K.A."/>
            <person name="Keesler R."/>
            <person name="Sukura A."/>
            <person name="Hirsch V."/>
            <person name="Kutty G."/>
            <person name="Liu Y."/>
            <person name="Peng L."/>
            <person name="Chen J."/>
            <person name="Song J."/>
            <person name="Weissenbacher-Lang C."/>
            <person name="Xu J."/>
            <person name="Upham N.S."/>
            <person name="Stajich J.E."/>
            <person name="Cuomo C.A."/>
            <person name="Cushion M.T."/>
            <person name="Kovacs J.A."/>
        </authorList>
    </citation>
    <scope>NUCLEOTIDE SEQUENCE [LARGE SCALE GENOMIC DNA]</scope>
    <source>
        <strain evidence="1 2">RABM</strain>
    </source>
</reference>
<sequence>MRLQTKFVKHILKRCFHNRSLLIYPESRAFNRKYASFSEFLSKTETTTLNNGFTVASESIPYAQTATVGVWIDSGSRSESSESNGVAHFLEHLAFKGTKSRTQQQLELEIENMGAHLNAYTSREQTVYYAKSFRDDVPKVVDILADILQNSKFETSAIDRERDVILREQEEVDKQTEEVVFDHLHATAYQGHPLGCTILGPKENILSIKHQHLISYINENYTADRMVLVGAGGVLHEQLVELAEKYFSNLPTSPNPVDIGSSRGSAPKFVGSEIRIRDDTSPTANIAIAVEGVPWRHPDYWTMLVMQAIVGNWDRTLGSASHLSSKLSGIVSKHNLANSFMSFSTSYSDTGLWGIYLVSENLTCLDDLVHFALKEWSRLSLSVTKPEVERAKAQLKASLLLGLDGTTAVAEDIGRQIVTCGRRMTPYEIDKHISKITEKDIQRVAQSKLWDADIAISAVGSIEGLLDYNRICANMSLNRW</sequence>
<dbReference type="EMBL" id="JABTEG010000002">
    <property type="protein sequence ID" value="KAG4305960.1"/>
    <property type="molecule type" value="Genomic_DNA"/>
</dbReference>
<accession>A0ACB7CEL5</accession>
<comment type="caution">
    <text evidence="1">The sequence shown here is derived from an EMBL/GenBank/DDBJ whole genome shotgun (WGS) entry which is preliminary data.</text>
</comment>
<organism evidence="1 2">
    <name type="scientific">Pneumocystis oryctolagi</name>
    <dbReference type="NCBI Taxonomy" id="42067"/>
    <lineage>
        <taxon>Eukaryota</taxon>
        <taxon>Fungi</taxon>
        <taxon>Dikarya</taxon>
        <taxon>Ascomycota</taxon>
        <taxon>Taphrinomycotina</taxon>
        <taxon>Pneumocystomycetes</taxon>
        <taxon>Pneumocystaceae</taxon>
        <taxon>Pneumocystis</taxon>
    </lineage>
</organism>
<keyword evidence="2" id="KW-1185">Reference proteome</keyword>
<evidence type="ECO:0000313" key="1">
    <source>
        <dbReference type="EMBL" id="KAG4305960.1"/>
    </source>
</evidence>
<name>A0ACB7CEL5_9ASCO</name>
<evidence type="ECO:0000313" key="2">
    <source>
        <dbReference type="Proteomes" id="UP000768646"/>
    </source>
</evidence>